<evidence type="ECO:0000313" key="8">
    <source>
        <dbReference type="EMBL" id="MFC5988366.1"/>
    </source>
</evidence>
<evidence type="ECO:0000259" key="7">
    <source>
        <dbReference type="Pfam" id="PF00482"/>
    </source>
</evidence>
<feature type="transmembrane region" description="Helical" evidence="6">
    <location>
        <begin position="57"/>
        <end position="72"/>
    </location>
</feature>
<dbReference type="RefSeq" id="WP_379895835.1">
    <property type="nucleotide sequence ID" value="NZ_CBCSCT010000016.1"/>
</dbReference>
<keyword evidence="3 6" id="KW-0812">Transmembrane</keyword>
<keyword evidence="2" id="KW-1003">Cell membrane</keyword>
<comment type="subcellular location">
    <subcellularLocation>
        <location evidence="1">Cell membrane</location>
        <topology evidence="1">Multi-pass membrane protein</topology>
    </subcellularLocation>
</comment>
<feature type="transmembrane region" description="Helical" evidence="6">
    <location>
        <begin position="32"/>
        <end position="51"/>
    </location>
</feature>
<keyword evidence="5 6" id="KW-0472">Membrane</keyword>
<reference evidence="9" key="1">
    <citation type="journal article" date="2019" name="Int. J. Syst. Evol. Microbiol.">
        <title>The Global Catalogue of Microorganisms (GCM) 10K type strain sequencing project: providing services to taxonomists for standard genome sequencing and annotation.</title>
        <authorList>
            <consortium name="The Broad Institute Genomics Platform"/>
            <consortium name="The Broad Institute Genome Sequencing Center for Infectious Disease"/>
            <person name="Wu L."/>
            <person name="Ma J."/>
        </authorList>
    </citation>
    <scope>NUCLEOTIDE SEQUENCE [LARGE SCALE GENOMIC DNA]</scope>
    <source>
        <strain evidence="9">CCM 8749</strain>
    </source>
</reference>
<dbReference type="EMBL" id="JBHSQV010000180">
    <property type="protein sequence ID" value="MFC5988366.1"/>
    <property type="molecule type" value="Genomic_DNA"/>
</dbReference>
<evidence type="ECO:0000256" key="1">
    <source>
        <dbReference type="ARBA" id="ARBA00004651"/>
    </source>
</evidence>
<organism evidence="8 9">
    <name type="scientific">Marinicrinis lubricantis</name>
    <dbReference type="NCBI Taxonomy" id="2086470"/>
    <lineage>
        <taxon>Bacteria</taxon>
        <taxon>Bacillati</taxon>
        <taxon>Bacillota</taxon>
        <taxon>Bacilli</taxon>
        <taxon>Bacillales</taxon>
        <taxon>Paenibacillaceae</taxon>
    </lineage>
</organism>
<evidence type="ECO:0000256" key="2">
    <source>
        <dbReference type="ARBA" id="ARBA00022475"/>
    </source>
</evidence>
<dbReference type="Pfam" id="PF00482">
    <property type="entry name" value="T2SSF"/>
    <property type="match status" value="1"/>
</dbReference>
<proteinExistence type="predicted"/>
<evidence type="ECO:0000256" key="6">
    <source>
        <dbReference type="SAM" id="Phobius"/>
    </source>
</evidence>
<dbReference type="InterPro" id="IPR018076">
    <property type="entry name" value="T2SS_GspF_dom"/>
</dbReference>
<dbReference type="Proteomes" id="UP001596250">
    <property type="component" value="Unassembled WGS sequence"/>
</dbReference>
<evidence type="ECO:0000256" key="5">
    <source>
        <dbReference type="ARBA" id="ARBA00023136"/>
    </source>
</evidence>
<feature type="transmembrane region" description="Helical" evidence="6">
    <location>
        <begin position="238"/>
        <end position="256"/>
    </location>
</feature>
<dbReference type="PANTHER" id="PTHR35007:SF1">
    <property type="entry name" value="PILUS ASSEMBLY PROTEIN"/>
    <property type="match status" value="1"/>
</dbReference>
<evidence type="ECO:0000256" key="4">
    <source>
        <dbReference type="ARBA" id="ARBA00022989"/>
    </source>
</evidence>
<accession>A0ABW1ITJ4</accession>
<dbReference type="PANTHER" id="PTHR35007">
    <property type="entry name" value="INTEGRAL MEMBRANE PROTEIN-RELATED"/>
    <property type="match status" value="1"/>
</dbReference>
<feature type="domain" description="Type II secretion system protein GspF" evidence="7">
    <location>
        <begin position="91"/>
        <end position="221"/>
    </location>
</feature>
<gene>
    <name evidence="8" type="ORF">ACFPXP_18335</name>
</gene>
<protein>
    <submittedName>
        <fullName evidence="8">Type II secretion system F family protein</fullName>
    </submittedName>
</protein>
<keyword evidence="9" id="KW-1185">Reference proteome</keyword>
<evidence type="ECO:0000313" key="9">
    <source>
        <dbReference type="Proteomes" id="UP001596250"/>
    </source>
</evidence>
<sequence>MQELHFDEMERAEEVIRVKELMGLIKGFTTKHWIAAGIFGAVLFATGFLFFNHPLPGLLFVLFAPLYPIWKAKHWEEQRKLQLAIQFKQALEVISSYIAAGRSVESAFRECLKDLVFLFPDPNSPIMKELRLIVKKLDHGEPVEKALTEFSLKADQEDIRNFAEVFVMCKRNGGSLVEVLSKTVQMIGEKLEIQQDIAVLIAQKKFESKVLMGAPFAFLFLLKISSPDYMAPLYSGQGRLIMIISMLMLGLCAVITKKITDIKV</sequence>
<comment type="caution">
    <text evidence="8">The sequence shown here is derived from an EMBL/GenBank/DDBJ whole genome shotgun (WGS) entry which is preliminary data.</text>
</comment>
<keyword evidence="4 6" id="KW-1133">Transmembrane helix</keyword>
<evidence type="ECO:0000256" key="3">
    <source>
        <dbReference type="ARBA" id="ARBA00022692"/>
    </source>
</evidence>
<feature type="transmembrane region" description="Helical" evidence="6">
    <location>
        <begin position="210"/>
        <end position="226"/>
    </location>
</feature>
<name>A0ABW1ITJ4_9BACL</name>